<protein>
    <recommendedName>
        <fullName evidence="1">Cupin type-2 domain-containing protein</fullName>
    </recommendedName>
</protein>
<sequence>MSSGPPPPPNRYITTNSLLGKSTFSSLPPSLVEEADLGGAVQRLVYSSLSSPSLTKSADLEGYKSLLPKPTEYNLVRPDGGPNVWYLDVPPSSSSPMHRTVSIDFVVVVQGQIELELDEGEKRVVKAGDVVVQRSTMHAWHNRSESEWARIVTVIMQCQEVELENGRKLGLEFVG</sequence>
<dbReference type="SUPFAM" id="SSF51182">
    <property type="entry name" value="RmlC-like cupins"/>
    <property type="match status" value="1"/>
</dbReference>
<dbReference type="Proteomes" id="UP000799537">
    <property type="component" value="Unassembled WGS sequence"/>
</dbReference>
<dbReference type="OrthoDB" id="5840532at2759"/>
<dbReference type="InterPro" id="IPR011051">
    <property type="entry name" value="RmlC_Cupin_sf"/>
</dbReference>
<dbReference type="GeneID" id="54560835"/>
<dbReference type="PANTHER" id="PTHR36156">
    <property type="entry name" value="SLR2101 PROTEIN"/>
    <property type="match status" value="1"/>
</dbReference>
<evidence type="ECO:0000259" key="1">
    <source>
        <dbReference type="Pfam" id="PF07883"/>
    </source>
</evidence>
<accession>A0A6A6CB56</accession>
<dbReference type="EMBL" id="ML993604">
    <property type="protein sequence ID" value="KAF2164271.1"/>
    <property type="molecule type" value="Genomic_DNA"/>
</dbReference>
<keyword evidence="3" id="KW-1185">Reference proteome</keyword>
<gene>
    <name evidence="2" type="ORF">M409DRAFT_25152</name>
</gene>
<evidence type="ECO:0000313" key="2">
    <source>
        <dbReference type="EMBL" id="KAF2164271.1"/>
    </source>
</evidence>
<dbReference type="RefSeq" id="XP_033665160.1">
    <property type="nucleotide sequence ID" value="XM_033807563.1"/>
</dbReference>
<proteinExistence type="predicted"/>
<dbReference type="Pfam" id="PF07883">
    <property type="entry name" value="Cupin_2"/>
    <property type="match status" value="1"/>
</dbReference>
<dbReference type="InterPro" id="IPR013096">
    <property type="entry name" value="Cupin_2"/>
</dbReference>
<evidence type="ECO:0000313" key="3">
    <source>
        <dbReference type="Proteomes" id="UP000799537"/>
    </source>
</evidence>
<dbReference type="InterPro" id="IPR047142">
    <property type="entry name" value="OryJ/VirC-like"/>
</dbReference>
<organism evidence="2 3">
    <name type="scientific">Zasmidium cellare ATCC 36951</name>
    <dbReference type="NCBI Taxonomy" id="1080233"/>
    <lineage>
        <taxon>Eukaryota</taxon>
        <taxon>Fungi</taxon>
        <taxon>Dikarya</taxon>
        <taxon>Ascomycota</taxon>
        <taxon>Pezizomycotina</taxon>
        <taxon>Dothideomycetes</taxon>
        <taxon>Dothideomycetidae</taxon>
        <taxon>Mycosphaerellales</taxon>
        <taxon>Mycosphaerellaceae</taxon>
        <taxon>Zasmidium</taxon>
    </lineage>
</organism>
<dbReference type="CDD" id="cd02231">
    <property type="entry name" value="cupin_BLL6423-like"/>
    <property type="match status" value="1"/>
</dbReference>
<dbReference type="AlphaFoldDB" id="A0A6A6CB56"/>
<feature type="domain" description="Cupin type-2" evidence="1">
    <location>
        <begin position="86"/>
        <end position="154"/>
    </location>
</feature>
<dbReference type="PANTHER" id="PTHR36156:SF3">
    <property type="entry name" value="CUPIN 2 CONSERVED BARREL DOMAIN-CONTAINING PROTEIN"/>
    <property type="match status" value="1"/>
</dbReference>
<dbReference type="InterPro" id="IPR014710">
    <property type="entry name" value="RmlC-like_jellyroll"/>
</dbReference>
<name>A0A6A6CB56_ZASCE</name>
<dbReference type="Gene3D" id="2.60.120.10">
    <property type="entry name" value="Jelly Rolls"/>
    <property type="match status" value="1"/>
</dbReference>
<reference evidence="2" key="1">
    <citation type="journal article" date="2020" name="Stud. Mycol.">
        <title>101 Dothideomycetes genomes: a test case for predicting lifestyles and emergence of pathogens.</title>
        <authorList>
            <person name="Haridas S."/>
            <person name="Albert R."/>
            <person name="Binder M."/>
            <person name="Bloem J."/>
            <person name="Labutti K."/>
            <person name="Salamov A."/>
            <person name="Andreopoulos B."/>
            <person name="Baker S."/>
            <person name="Barry K."/>
            <person name="Bills G."/>
            <person name="Bluhm B."/>
            <person name="Cannon C."/>
            <person name="Castanera R."/>
            <person name="Culley D."/>
            <person name="Daum C."/>
            <person name="Ezra D."/>
            <person name="Gonzalez J."/>
            <person name="Henrissat B."/>
            <person name="Kuo A."/>
            <person name="Liang C."/>
            <person name="Lipzen A."/>
            <person name="Lutzoni F."/>
            <person name="Magnuson J."/>
            <person name="Mondo S."/>
            <person name="Nolan M."/>
            <person name="Ohm R."/>
            <person name="Pangilinan J."/>
            <person name="Park H.-J."/>
            <person name="Ramirez L."/>
            <person name="Alfaro M."/>
            <person name="Sun H."/>
            <person name="Tritt A."/>
            <person name="Yoshinaga Y."/>
            <person name="Zwiers L.-H."/>
            <person name="Turgeon B."/>
            <person name="Goodwin S."/>
            <person name="Spatafora J."/>
            <person name="Crous P."/>
            <person name="Grigoriev I."/>
        </authorList>
    </citation>
    <scope>NUCLEOTIDE SEQUENCE</scope>
    <source>
        <strain evidence="2">ATCC 36951</strain>
    </source>
</reference>